<dbReference type="PANTHER" id="PTHR33204:SF18">
    <property type="entry name" value="TRANSCRIPTIONAL REGULATORY PROTEIN"/>
    <property type="match status" value="1"/>
</dbReference>
<comment type="caution">
    <text evidence="5">The sequence shown here is derived from an EMBL/GenBank/DDBJ whole genome shotgun (WGS) entry which is preliminary data.</text>
</comment>
<keyword evidence="2" id="KW-0238">DNA-binding</keyword>
<keyword evidence="1" id="KW-0805">Transcription regulation</keyword>
<dbReference type="EMBL" id="JAMGBD010000001">
    <property type="protein sequence ID" value="MCL6684089.1"/>
    <property type="molecule type" value="Genomic_DNA"/>
</dbReference>
<proteinExistence type="predicted"/>
<accession>A0ABT0RP59</accession>
<evidence type="ECO:0000259" key="4">
    <source>
        <dbReference type="PROSITE" id="PS51118"/>
    </source>
</evidence>
<dbReference type="Pfam" id="PF01638">
    <property type="entry name" value="HxlR"/>
    <property type="match status" value="1"/>
</dbReference>
<dbReference type="PANTHER" id="PTHR33204">
    <property type="entry name" value="TRANSCRIPTIONAL REGULATOR, MARR FAMILY"/>
    <property type="match status" value="1"/>
</dbReference>
<dbReference type="RefSeq" id="WP_249848373.1">
    <property type="nucleotide sequence ID" value="NZ_JAMGBD010000001.1"/>
</dbReference>
<dbReference type="Proteomes" id="UP001165363">
    <property type="component" value="Unassembled WGS sequence"/>
</dbReference>
<evidence type="ECO:0000313" key="6">
    <source>
        <dbReference type="Proteomes" id="UP001165363"/>
    </source>
</evidence>
<dbReference type="InterPro" id="IPR036390">
    <property type="entry name" value="WH_DNA-bd_sf"/>
</dbReference>
<keyword evidence="6" id="KW-1185">Reference proteome</keyword>
<reference evidence="5" key="1">
    <citation type="submission" date="2022-05" db="EMBL/GenBank/DDBJ databases">
        <authorList>
            <person name="Jo J.-H."/>
            <person name="Im W.-T."/>
        </authorList>
    </citation>
    <scope>NUCLEOTIDE SEQUENCE</scope>
    <source>
        <strain evidence="5">SE158</strain>
    </source>
</reference>
<dbReference type="PROSITE" id="PS51118">
    <property type="entry name" value="HTH_HXLR"/>
    <property type="match status" value="1"/>
</dbReference>
<evidence type="ECO:0000256" key="2">
    <source>
        <dbReference type="ARBA" id="ARBA00023125"/>
    </source>
</evidence>
<dbReference type="SUPFAM" id="SSF46785">
    <property type="entry name" value="Winged helix' DNA-binding domain"/>
    <property type="match status" value="1"/>
</dbReference>
<keyword evidence="3" id="KW-0804">Transcription</keyword>
<evidence type="ECO:0000256" key="1">
    <source>
        <dbReference type="ARBA" id="ARBA00023015"/>
    </source>
</evidence>
<dbReference type="InterPro" id="IPR036388">
    <property type="entry name" value="WH-like_DNA-bd_sf"/>
</dbReference>
<gene>
    <name evidence="5" type="ORF">LZ536_09285</name>
</gene>
<dbReference type="Gene3D" id="1.10.10.10">
    <property type="entry name" value="Winged helix-like DNA-binding domain superfamily/Winged helix DNA-binding domain"/>
    <property type="match status" value="1"/>
</dbReference>
<protein>
    <submittedName>
        <fullName evidence="5">Helix-turn-helix transcriptional regulator</fullName>
    </submittedName>
</protein>
<sequence>MNGYGQFCSMARAHEVLGGRWTLLVVREILFGNRRFNDIRRGIPRISRTVLSERLKELTFAGAVTRIDGAHGPEYVLTAAGQELAALVTVLGKWGQRWLAREPAKEDIDLQAVLVDMERRVRFDALPKDPIVIRFEIRGHRPRFMLLKKTEASICQQNLGFPEPLCVRGPLEALVAWWRGDLSFLEAQRIGLQIEAPRPMIRAFPTWFDLYFFAQVEPATKVANENVRGSRTATAAS</sequence>
<organism evidence="5 6">
    <name type="scientific">Sphingomonas alba</name>
    <dbReference type="NCBI Taxonomy" id="2908208"/>
    <lineage>
        <taxon>Bacteria</taxon>
        <taxon>Pseudomonadati</taxon>
        <taxon>Pseudomonadota</taxon>
        <taxon>Alphaproteobacteria</taxon>
        <taxon>Sphingomonadales</taxon>
        <taxon>Sphingomonadaceae</taxon>
        <taxon>Sphingomonas</taxon>
    </lineage>
</organism>
<evidence type="ECO:0000313" key="5">
    <source>
        <dbReference type="EMBL" id="MCL6684089.1"/>
    </source>
</evidence>
<dbReference type="InterPro" id="IPR002577">
    <property type="entry name" value="HTH_HxlR"/>
</dbReference>
<evidence type="ECO:0000256" key="3">
    <source>
        <dbReference type="ARBA" id="ARBA00023163"/>
    </source>
</evidence>
<feature type="domain" description="HTH hxlR-type" evidence="4">
    <location>
        <begin position="8"/>
        <end position="103"/>
    </location>
</feature>
<name>A0ABT0RP59_9SPHN</name>